<feature type="transmembrane region" description="Helical" evidence="8">
    <location>
        <begin position="281"/>
        <end position="300"/>
    </location>
</feature>
<dbReference type="PANTHER" id="PTHR33908:SF11">
    <property type="entry name" value="MEMBRANE PROTEIN"/>
    <property type="match status" value="1"/>
</dbReference>
<keyword evidence="3" id="KW-0328">Glycosyltransferase</keyword>
<dbReference type="OrthoDB" id="3946755at2"/>
<keyword evidence="10" id="KW-1185">Reference proteome</keyword>
<dbReference type="Proteomes" id="UP000319769">
    <property type="component" value="Unassembled WGS sequence"/>
</dbReference>
<feature type="transmembrane region" description="Helical" evidence="8">
    <location>
        <begin position="253"/>
        <end position="274"/>
    </location>
</feature>
<sequence length="539" mass="58306">MIGGHAWLYGNWIVDDAAITFAYARSISEGLGPVVAPGSEAVEGFSNPTWTLLLTVGRLLGLFDRGLLFGVPDYVLFPKLLGLLFCAGILVACHLAAKAVTRYAWLVTLAVGAVLSVIPSFVIWSFSGLENSLFAFLVTCLAVVLFRATLAGTLLTPKVAVWAGVLAALAALTRPDGMIYVGAYGILVLLRIRRNTVWPSVRNVLWSLAAFAVPYGLYVLWRFIEFGRLLPNTAVAKNQQLPEPEDLTRSSDLVGYIGAPFVLVVALVAGIALARQSARRAALVAPMVPLVLAALTYSVLEPDWMEQLRFATPFWALAALTGALVTTEALRDARGRVLVLLALVVAGIPSLALSVGHAREFRGAPTIPTCYIADRFGRVFNSYADILELSEASVLEPDLGGSSLTSRLHIVDMAGLADSKIAEFYRGDRDMPGLRNYVYETVKPTFIHSRGPWGPGTGIARDPRLGTDYYPILRYGDEDLPVGDGDWVRKDAVLDQVHLDAVRAYAADTVPAIDGRQLDWPLRSCGDVLRPGQTEVNLT</sequence>
<dbReference type="InterPro" id="IPR050297">
    <property type="entry name" value="LipidA_mod_glycosyltrf_83"/>
</dbReference>
<evidence type="ECO:0000256" key="8">
    <source>
        <dbReference type="SAM" id="Phobius"/>
    </source>
</evidence>
<accession>A0A5N0UZM5</accession>
<evidence type="ECO:0000256" key="6">
    <source>
        <dbReference type="ARBA" id="ARBA00022989"/>
    </source>
</evidence>
<keyword evidence="5 8" id="KW-0812">Transmembrane</keyword>
<feature type="transmembrane region" description="Helical" evidence="8">
    <location>
        <begin position="337"/>
        <end position="358"/>
    </location>
</feature>
<name>A0A5N0UZM5_9PSEU</name>
<keyword evidence="6 8" id="KW-1133">Transmembrane helix</keyword>
<feature type="transmembrane region" description="Helical" evidence="8">
    <location>
        <begin position="133"/>
        <end position="155"/>
    </location>
</feature>
<evidence type="ECO:0000256" key="2">
    <source>
        <dbReference type="ARBA" id="ARBA00022475"/>
    </source>
</evidence>
<proteinExistence type="predicted"/>
<keyword evidence="4" id="KW-0808">Transferase</keyword>
<evidence type="ECO:0000256" key="5">
    <source>
        <dbReference type="ARBA" id="ARBA00022692"/>
    </source>
</evidence>
<feature type="transmembrane region" description="Helical" evidence="8">
    <location>
        <begin position="103"/>
        <end position="126"/>
    </location>
</feature>
<keyword evidence="7 8" id="KW-0472">Membrane</keyword>
<evidence type="ECO:0000256" key="1">
    <source>
        <dbReference type="ARBA" id="ARBA00004651"/>
    </source>
</evidence>
<dbReference type="AlphaFoldDB" id="A0A5N0UZM5"/>
<reference evidence="9" key="1">
    <citation type="submission" date="2019-09" db="EMBL/GenBank/DDBJ databases">
        <authorList>
            <person name="Teo W.F.A."/>
            <person name="Duangmal K."/>
        </authorList>
    </citation>
    <scope>NUCLEOTIDE SEQUENCE [LARGE SCALE GENOMIC DNA]</scope>
    <source>
        <strain evidence="9">K81G1</strain>
    </source>
</reference>
<gene>
    <name evidence="9" type="ORF">FPZ12_022350</name>
</gene>
<comment type="caution">
    <text evidence="9">The sequence shown here is derived from an EMBL/GenBank/DDBJ whole genome shotgun (WGS) entry which is preliminary data.</text>
</comment>
<feature type="transmembrane region" description="Helical" evidence="8">
    <location>
        <begin position="161"/>
        <end position="192"/>
    </location>
</feature>
<dbReference type="PANTHER" id="PTHR33908">
    <property type="entry name" value="MANNOSYLTRANSFERASE YKCB-RELATED"/>
    <property type="match status" value="1"/>
</dbReference>
<comment type="subcellular location">
    <subcellularLocation>
        <location evidence="1">Cell membrane</location>
        <topology evidence="1">Multi-pass membrane protein</topology>
    </subcellularLocation>
</comment>
<evidence type="ECO:0000256" key="3">
    <source>
        <dbReference type="ARBA" id="ARBA00022676"/>
    </source>
</evidence>
<dbReference type="GO" id="GO:0005886">
    <property type="term" value="C:plasma membrane"/>
    <property type="evidence" value="ECO:0007669"/>
    <property type="project" value="UniProtKB-SubCell"/>
</dbReference>
<keyword evidence="2" id="KW-1003">Cell membrane</keyword>
<dbReference type="GO" id="GO:0016763">
    <property type="term" value="F:pentosyltransferase activity"/>
    <property type="evidence" value="ECO:0007669"/>
    <property type="project" value="TreeGrafter"/>
</dbReference>
<dbReference type="EMBL" id="VMNW02000034">
    <property type="protein sequence ID" value="KAA9158629.1"/>
    <property type="molecule type" value="Genomic_DNA"/>
</dbReference>
<evidence type="ECO:0000313" key="10">
    <source>
        <dbReference type="Proteomes" id="UP000319769"/>
    </source>
</evidence>
<protein>
    <recommendedName>
        <fullName evidence="11">Glycosyltransferase RgtA/B/C/D-like domain-containing protein</fullName>
    </recommendedName>
</protein>
<feature type="transmembrane region" description="Helical" evidence="8">
    <location>
        <begin position="204"/>
        <end position="224"/>
    </location>
</feature>
<evidence type="ECO:0000256" key="7">
    <source>
        <dbReference type="ARBA" id="ARBA00023136"/>
    </source>
</evidence>
<evidence type="ECO:0008006" key="11">
    <source>
        <dbReference type="Google" id="ProtNLM"/>
    </source>
</evidence>
<evidence type="ECO:0000313" key="9">
    <source>
        <dbReference type="EMBL" id="KAA9158629.1"/>
    </source>
</evidence>
<dbReference type="GO" id="GO:0009103">
    <property type="term" value="P:lipopolysaccharide biosynthetic process"/>
    <property type="evidence" value="ECO:0007669"/>
    <property type="project" value="UniProtKB-ARBA"/>
</dbReference>
<organism evidence="9 10">
    <name type="scientific">Amycolatopsis acidicola</name>
    <dbReference type="NCBI Taxonomy" id="2596893"/>
    <lineage>
        <taxon>Bacteria</taxon>
        <taxon>Bacillati</taxon>
        <taxon>Actinomycetota</taxon>
        <taxon>Actinomycetes</taxon>
        <taxon>Pseudonocardiales</taxon>
        <taxon>Pseudonocardiaceae</taxon>
        <taxon>Amycolatopsis</taxon>
    </lineage>
</organism>
<evidence type="ECO:0000256" key="4">
    <source>
        <dbReference type="ARBA" id="ARBA00022679"/>
    </source>
</evidence>
<feature type="transmembrane region" description="Helical" evidence="8">
    <location>
        <begin position="312"/>
        <end position="330"/>
    </location>
</feature>